<comment type="caution">
    <text evidence="6">The sequence shown here is derived from an EMBL/GenBank/DDBJ whole genome shotgun (WGS) entry which is preliminary data.</text>
</comment>
<dbReference type="EMBL" id="JBEFKJ010000014">
    <property type="protein sequence ID" value="KAL2042420.1"/>
    <property type="molecule type" value="Genomic_DNA"/>
</dbReference>
<proteinExistence type="predicted"/>
<feature type="region of interest" description="Disordered" evidence="3">
    <location>
        <begin position="95"/>
        <end position="173"/>
    </location>
</feature>
<evidence type="ECO:0000256" key="2">
    <source>
        <dbReference type="PROSITE-ProRule" id="PRU00192"/>
    </source>
</evidence>
<accession>A0ABR4ABE0</accession>
<feature type="compositionally biased region" description="Low complexity" evidence="3">
    <location>
        <begin position="128"/>
        <end position="171"/>
    </location>
</feature>
<protein>
    <recommendedName>
        <fullName evidence="5">SH3 domain-containing protein</fullName>
    </recommendedName>
</protein>
<feature type="region of interest" description="Disordered" evidence="3">
    <location>
        <begin position="42"/>
        <end position="70"/>
    </location>
</feature>
<feature type="compositionally biased region" description="Basic residues" evidence="3">
    <location>
        <begin position="1"/>
        <end position="11"/>
    </location>
</feature>
<evidence type="ECO:0000256" key="3">
    <source>
        <dbReference type="SAM" id="MobiDB-lite"/>
    </source>
</evidence>
<feature type="compositionally biased region" description="Low complexity" evidence="3">
    <location>
        <begin position="100"/>
        <end position="116"/>
    </location>
</feature>
<name>A0ABR4ABE0_9LECA</name>
<dbReference type="SMART" id="SM00326">
    <property type="entry name" value="SH3"/>
    <property type="match status" value="1"/>
</dbReference>
<feature type="transmembrane region" description="Helical" evidence="4">
    <location>
        <begin position="178"/>
        <end position="199"/>
    </location>
</feature>
<dbReference type="InterPro" id="IPR001452">
    <property type="entry name" value="SH3_domain"/>
</dbReference>
<reference evidence="6 7" key="1">
    <citation type="submission" date="2024-09" db="EMBL/GenBank/DDBJ databases">
        <title>Rethinking Asexuality: The Enigmatic Case of Functional Sexual Genes in Lepraria (Stereocaulaceae).</title>
        <authorList>
            <person name="Doellman M."/>
            <person name="Sun Y."/>
            <person name="Barcenas-Pena A."/>
            <person name="Lumbsch H.T."/>
            <person name="Grewe F."/>
        </authorList>
    </citation>
    <scope>NUCLEOTIDE SEQUENCE [LARGE SCALE GENOMIC DNA]</scope>
    <source>
        <strain evidence="6 7">Mercado 3170</strain>
    </source>
</reference>
<evidence type="ECO:0000256" key="1">
    <source>
        <dbReference type="ARBA" id="ARBA00022443"/>
    </source>
</evidence>
<keyword evidence="4" id="KW-1133">Transmembrane helix</keyword>
<evidence type="ECO:0000259" key="5">
    <source>
        <dbReference type="PROSITE" id="PS50002"/>
    </source>
</evidence>
<evidence type="ECO:0000313" key="6">
    <source>
        <dbReference type="EMBL" id="KAL2042420.1"/>
    </source>
</evidence>
<feature type="region of interest" description="Disordered" evidence="3">
    <location>
        <begin position="268"/>
        <end position="291"/>
    </location>
</feature>
<feature type="compositionally biased region" description="Pro residues" evidence="3">
    <location>
        <begin position="472"/>
        <end position="499"/>
    </location>
</feature>
<feature type="compositionally biased region" description="Low complexity" evidence="3">
    <location>
        <begin position="59"/>
        <end position="70"/>
    </location>
</feature>
<dbReference type="InterPro" id="IPR036028">
    <property type="entry name" value="SH3-like_dom_sf"/>
</dbReference>
<gene>
    <name evidence="6" type="ORF">N7G274_004912</name>
</gene>
<keyword evidence="4" id="KW-0812">Transmembrane</keyword>
<organism evidence="6 7">
    <name type="scientific">Stereocaulon virgatum</name>
    <dbReference type="NCBI Taxonomy" id="373712"/>
    <lineage>
        <taxon>Eukaryota</taxon>
        <taxon>Fungi</taxon>
        <taxon>Dikarya</taxon>
        <taxon>Ascomycota</taxon>
        <taxon>Pezizomycotina</taxon>
        <taxon>Lecanoromycetes</taxon>
        <taxon>OSLEUM clade</taxon>
        <taxon>Lecanoromycetidae</taxon>
        <taxon>Lecanorales</taxon>
        <taxon>Lecanorineae</taxon>
        <taxon>Stereocaulaceae</taxon>
        <taxon>Stereocaulon</taxon>
    </lineage>
</organism>
<dbReference type="Pfam" id="PF14604">
    <property type="entry name" value="SH3_9"/>
    <property type="match status" value="1"/>
</dbReference>
<feature type="compositionally biased region" description="Polar residues" evidence="3">
    <location>
        <begin position="47"/>
        <end position="58"/>
    </location>
</feature>
<dbReference type="Gene3D" id="2.30.30.40">
    <property type="entry name" value="SH3 Domains"/>
    <property type="match status" value="1"/>
</dbReference>
<feature type="compositionally biased region" description="Polar residues" evidence="3">
    <location>
        <begin position="582"/>
        <end position="594"/>
    </location>
</feature>
<feature type="region of interest" description="Disordered" evidence="3">
    <location>
        <begin position="1"/>
        <end position="22"/>
    </location>
</feature>
<feature type="domain" description="SH3" evidence="5">
    <location>
        <begin position="409"/>
        <end position="470"/>
    </location>
</feature>
<dbReference type="Proteomes" id="UP001590950">
    <property type="component" value="Unassembled WGS sequence"/>
</dbReference>
<keyword evidence="7" id="KW-1185">Reference proteome</keyword>
<evidence type="ECO:0000313" key="7">
    <source>
        <dbReference type="Proteomes" id="UP001590950"/>
    </source>
</evidence>
<keyword evidence="4" id="KW-0472">Membrane</keyword>
<dbReference type="SUPFAM" id="SSF50044">
    <property type="entry name" value="SH3-domain"/>
    <property type="match status" value="1"/>
</dbReference>
<evidence type="ECO:0000256" key="4">
    <source>
        <dbReference type="SAM" id="Phobius"/>
    </source>
</evidence>
<sequence>MHHNHAGHQHHHADIEKRQENPGTVVQYVYKTAAKTFDGPIGGYVTENAQPASTPDSNSQSGAQQAAQQQAAAGASSSAAAAMAASASAAAASENTVVQPTSAPAATKAAKNSATSSDKKADTSPTKTPAAVPTSSSVSASSPTPSSIEPTSSSATIASQTAAPQSASSSGMSGGGKAGLAIGLLLLIGALLGLAFFIYRRRKSQTNEEYAKADDEKSAYAGGLARSQSSVSTRTTATAPRLSLRPVTEFHPELASRAAAAGGAAAGAAMARNQQNDPANPFGNHAAVQPSQKDLDEKIGLPIQTNAENPFADNTGAPAPTNGSVPLADAPAPLRIRTPSPETAAVAGAGAAAAGVGALAGAKMAERNNAPKPLSLTPNRPVTPAGYSPAVSEFSQTPMSPGAMANGPPPSNVHRIQLDFKPSMDDELGLRAGQLVRLLHEYDDGWALCIRLDRSQQGVAPRTCLSARPVKPRPPPGARGPGPRGPPPPGMMGPGPQRPSSPANGRGSPSPNGRNPRSMAPGPNGSQQRSMSPGPYGGGPQRPANIPNPGGKRRSNSASDVRERRMSPPGPSPMNPNMQRVPLQQQATNAPDSASITSRSPPTSMMPPRKPVPGQAI</sequence>
<dbReference type="PROSITE" id="PS50002">
    <property type="entry name" value="SH3"/>
    <property type="match status" value="1"/>
</dbReference>
<feature type="region of interest" description="Disordered" evidence="3">
    <location>
        <begin position="457"/>
        <end position="617"/>
    </location>
</feature>
<keyword evidence="1 2" id="KW-0728">SH3 domain</keyword>